<accession>A0A9D4QW86</accession>
<name>A0A9D4QW86_DREPO</name>
<dbReference type="AlphaFoldDB" id="A0A9D4QW86"/>
<gene>
    <name evidence="2" type="ORF">DPMN_088124</name>
</gene>
<keyword evidence="3" id="KW-1185">Reference proteome</keyword>
<dbReference type="Proteomes" id="UP000828390">
    <property type="component" value="Unassembled WGS sequence"/>
</dbReference>
<protein>
    <submittedName>
        <fullName evidence="2">Uncharacterized protein</fullName>
    </submittedName>
</protein>
<reference evidence="2" key="1">
    <citation type="journal article" date="2019" name="bioRxiv">
        <title>The Genome of the Zebra Mussel, Dreissena polymorpha: A Resource for Invasive Species Research.</title>
        <authorList>
            <person name="McCartney M.A."/>
            <person name="Auch B."/>
            <person name="Kono T."/>
            <person name="Mallez S."/>
            <person name="Zhang Y."/>
            <person name="Obille A."/>
            <person name="Becker A."/>
            <person name="Abrahante J.E."/>
            <person name="Garbe J."/>
            <person name="Badalamenti J.P."/>
            <person name="Herman A."/>
            <person name="Mangelson H."/>
            <person name="Liachko I."/>
            <person name="Sullivan S."/>
            <person name="Sone E.D."/>
            <person name="Koren S."/>
            <person name="Silverstein K.A.T."/>
            <person name="Beckman K.B."/>
            <person name="Gohl D.M."/>
        </authorList>
    </citation>
    <scope>NUCLEOTIDE SEQUENCE</scope>
    <source>
        <strain evidence="2">Duluth1</strain>
        <tissue evidence="2">Whole animal</tissue>
    </source>
</reference>
<feature type="region of interest" description="Disordered" evidence="1">
    <location>
        <begin position="260"/>
        <end position="292"/>
    </location>
</feature>
<evidence type="ECO:0000256" key="1">
    <source>
        <dbReference type="SAM" id="MobiDB-lite"/>
    </source>
</evidence>
<evidence type="ECO:0000313" key="2">
    <source>
        <dbReference type="EMBL" id="KAH3845834.1"/>
    </source>
</evidence>
<reference evidence="2" key="2">
    <citation type="submission" date="2020-11" db="EMBL/GenBank/DDBJ databases">
        <authorList>
            <person name="McCartney M.A."/>
            <person name="Auch B."/>
            <person name="Kono T."/>
            <person name="Mallez S."/>
            <person name="Becker A."/>
            <person name="Gohl D.M."/>
            <person name="Silverstein K.A.T."/>
            <person name="Koren S."/>
            <person name="Bechman K.B."/>
            <person name="Herman A."/>
            <person name="Abrahante J.E."/>
            <person name="Garbe J."/>
        </authorList>
    </citation>
    <scope>NUCLEOTIDE SEQUENCE</scope>
    <source>
        <strain evidence="2">Duluth1</strain>
        <tissue evidence="2">Whole animal</tissue>
    </source>
</reference>
<organism evidence="2 3">
    <name type="scientific">Dreissena polymorpha</name>
    <name type="common">Zebra mussel</name>
    <name type="synonym">Mytilus polymorpha</name>
    <dbReference type="NCBI Taxonomy" id="45954"/>
    <lineage>
        <taxon>Eukaryota</taxon>
        <taxon>Metazoa</taxon>
        <taxon>Spiralia</taxon>
        <taxon>Lophotrochozoa</taxon>
        <taxon>Mollusca</taxon>
        <taxon>Bivalvia</taxon>
        <taxon>Autobranchia</taxon>
        <taxon>Heteroconchia</taxon>
        <taxon>Euheterodonta</taxon>
        <taxon>Imparidentia</taxon>
        <taxon>Neoheterodontei</taxon>
        <taxon>Myida</taxon>
        <taxon>Dreissenoidea</taxon>
        <taxon>Dreissenidae</taxon>
        <taxon>Dreissena</taxon>
    </lineage>
</organism>
<sequence>MADSGSTPPRDPGGLHIYNMNGSGNKMAELTSDSQGPMGMYADMSPGPFQMGMQYSSNNYVTNHRNSFRSDGGQTYEDVKIPLSQMQSSFTFQNVESLPQLNSMSNLFHGSGHYSAAQDSNSALSGYVDMLSNPESFVVIKQEKMDYNEFGGTANCANSSGTPYPLNTSVPDWNFYNPEPGHNQMAGHQTGFEFPGHNEHHFQGNMMFQNTQHSHSFEQPFQTNADIHQKAMKISQTILSSEWGHPDTSSLYKPTMYSHLASNQPVNRKRKTDGNKTKNAKARKVKSNSGDIGRHSKAVASILMSSNSNKSTGCSQSPDGILDSSDRNSLVTSLMDNIRSTVQFESFCLSFPRSDAKENAFRHKVVATADVVHNVYTNAILSQPLPSSMLMHASKVISNFKNALENTRSNGVISDTNITDCIESKSFRHDQIEEHLPHSMVWVVKLGCHMLAARWEGQFIVGVNPVQKILSFSIFQFEPNFSPEATKCLHHAKLTKDLANDIIQNMEQFEVSRQLRCDVNLTKVKQLYLYRPSAVSDIGCLVLETTEKPTFFQKWLHTSAEDKNKWHKRKDFFSKYKTVGNDLICIGGLMSELNELAALLLASDHDMEALYESGLHQTFRFDYNTQWTVIPSANESQNGDVVSKRIGVRKNTRNLGSNVQKLRKEIVAVLVNHNIAAVEHSDYDTHSKDVIGDKDCLNNEISLGIRVDDGVCPCLQDFVNFSCDSAIELNATLEKELQPRAFGFYEKDFDMSRVPGADIDRLKIGELISNRCSEVVFYSFCNREIGQIGYDKHCRRCRQCRTMQFWHCDTCDICTNTRSVCEFCGHLRHDQNQCIIKPLSVFRSQVMTNGVVSTDDIKKQWLDSLSRPDDDVLIFDLPYLDDNSVETVEYNSQNAMVDQLGLLNPVGFLLGQANAECRKHRRCKGGQLLDIVPSSRKGGQLNESGCTVQ</sequence>
<comment type="caution">
    <text evidence="2">The sequence shown here is derived from an EMBL/GenBank/DDBJ whole genome shotgun (WGS) entry which is preliminary data.</text>
</comment>
<proteinExistence type="predicted"/>
<dbReference type="EMBL" id="JAIWYP010000003">
    <property type="protein sequence ID" value="KAH3845834.1"/>
    <property type="molecule type" value="Genomic_DNA"/>
</dbReference>
<evidence type="ECO:0000313" key="3">
    <source>
        <dbReference type="Proteomes" id="UP000828390"/>
    </source>
</evidence>